<dbReference type="EMBL" id="ML975164">
    <property type="protein sequence ID" value="KAF1810761.1"/>
    <property type="molecule type" value="Genomic_DNA"/>
</dbReference>
<evidence type="ECO:0000256" key="14">
    <source>
        <dbReference type="RuleBase" id="RU365079"/>
    </source>
</evidence>
<dbReference type="GO" id="GO:0015031">
    <property type="term" value="P:protein transport"/>
    <property type="evidence" value="ECO:0007669"/>
    <property type="project" value="UniProtKB-KW"/>
</dbReference>
<keyword evidence="11 14" id="KW-0496">Mitochondrion</keyword>
<evidence type="ECO:0000256" key="8">
    <source>
        <dbReference type="ARBA" id="ARBA00022946"/>
    </source>
</evidence>
<name>A0A6G1FYI9_9PEZI</name>
<feature type="domain" description="FCP1 homology" evidence="16">
    <location>
        <begin position="291"/>
        <end position="434"/>
    </location>
</feature>
<evidence type="ECO:0000313" key="18">
    <source>
        <dbReference type="Proteomes" id="UP000504638"/>
    </source>
</evidence>
<evidence type="ECO:0000313" key="19">
    <source>
        <dbReference type="RefSeq" id="XP_033532392.1"/>
    </source>
</evidence>
<evidence type="ECO:0000259" key="16">
    <source>
        <dbReference type="PROSITE" id="PS50969"/>
    </source>
</evidence>
<evidence type="ECO:0000256" key="7">
    <source>
        <dbReference type="ARBA" id="ARBA00022927"/>
    </source>
</evidence>
<feature type="region of interest" description="Disordered" evidence="15">
    <location>
        <begin position="63"/>
        <end position="147"/>
    </location>
</feature>
<dbReference type="AlphaFoldDB" id="A0A6G1FYI9"/>
<feature type="compositionally biased region" description="Polar residues" evidence="15">
    <location>
        <begin position="69"/>
        <end position="80"/>
    </location>
</feature>
<evidence type="ECO:0000256" key="12">
    <source>
        <dbReference type="ARBA" id="ARBA00023136"/>
    </source>
</evidence>
<dbReference type="InterPro" id="IPR050365">
    <property type="entry name" value="TIM50"/>
</dbReference>
<evidence type="ECO:0000256" key="5">
    <source>
        <dbReference type="ARBA" id="ARBA00022692"/>
    </source>
</evidence>
<dbReference type="OrthoDB" id="287041at2759"/>
<dbReference type="CDD" id="cd07521">
    <property type="entry name" value="HAD_FCP1-like"/>
    <property type="match status" value="1"/>
</dbReference>
<dbReference type="InterPro" id="IPR023214">
    <property type="entry name" value="HAD_sf"/>
</dbReference>
<dbReference type="Gene3D" id="3.40.50.1000">
    <property type="entry name" value="HAD superfamily/HAD-like"/>
    <property type="match status" value="1"/>
</dbReference>
<feature type="transmembrane region" description="Helical" evidence="14">
    <location>
        <begin position="218"/>
        <end position="235"/>
    </location>
</feature>
<dbReference type="RefSeq" id="XP_033532392.1">
    <property type="nucleotide sequence ID" value="XM_033682905.1"/>
</dbReference>
<dbReference type="SUPFAM" id="SSF56784">
    <property type="entry name" value="HAD-like"/>
    <property type="match status" value="1"/>
</dbReference>
<reference evidence="19" key="3">
    <citation type="submission" date="2025-04" db="UniProtKB">
        <authorList>
            <consortium name="RefSeq"/>
        </authorList>
    </citation>
    <scope>IDENTIFICATION</scope>
    <source>
        <strain evidence="19">CBS 781.70</strain>
    </source>
</reference>
<reference evidence="17 19" key="1">
    <citation type="submission" date="2020-01" db="EMBL/GenBank/DDBJ databases">
        <authorList>
            <consortium name="DOE Joint Genome Institute"/>
            <person name="Haridas S."/>
            <person name="Albert R."/>
            <person name="Binder M."/>
            <person name="Bloem J."/>
            <person name="Labutti K."/>
            <person name="Salamov A."/>
            <person name="Andreopoulos B."/>
            <person name="Baker S.E."/>
            <person name="Barry K."/>
            <person name="Bills G."/>
            <person name="Bluhm B.H."/>
            <person name="Cannon C."/>
            <person name="Castanera R."/>
            <person name="Culley D.E."/>
            <person name="Daum C."/>
            <person name="Ezra D."/>
            <person name="Gonzalez J.B."/>
            <person name="Henrissat B."/>
            <person name="Kuo A."/>
            <person name="Liang C."/>
            <person name="Lipzen A."/>
            <person name="Lutzoni F."/>
            <person name="Magnuson J."/>
            <person name="Mondo S."/>
            <person name="Nolan M."/>
            <person name="Ohm R."/>
            <person name="Pangilinan J."/>
            <person name="Park H.-J."/>
            <person name="Ramirez L."/>
            <person name="Alfaro M."/>
            <person name="Sun H."/>
            <person name="Tritt A."/>
            <person name="Yoshinaga Y."/>
            <person name="Zwiers L.-H."/>
            <person name="Turgeon B.G."/>
            <person name="Goodwin S.B."/>
            <person name="Spatafora J.W."/>
            <person name="Crous P.W."/>
            <person name="Grigoriev I.V."/>
        </authorList>
    </citation>
    <scope>NUCLEOTIDE SEQUENCE</scope>
    <source>
        <strain evidence="17 19">CBS 781.70</strain>
    </source>
</reference>
<feature type="compositionally biased region" description="Basic and acidic residues" evidence="15">
    <location>
        <begin position="159"/>
        <end position="178"/>
    </location>
</feature>
<evidence type="ECO:0000256" key="9">
    <source>
        <dbReference type="ARBA" id="ARBA00022989"/>
    </source>
</evidence>
<keyword evidence="10 14" id="KW-0811">Translocation</keyword>
<dbReference type="Proteomes" id="UP000504638">
    <property type="component" value="Unplaced"/>
</dbReference>
<reference evidence="19" key="2">
    <citation type="submission" date="2020-04" db="EMBL/GenBank/DDBJ databases">
        <authorList>
            <consortium name="NCBI Genome Project"/>
        </authorList>
    </citation>
    <scope>NUCLEOTIDE SEQUENCE</scope>
    <source>
        <strain evidence="19">CBS 781.70</strain>
    </source>
</reference>
<evidence type="ECO:0000256" key="1">
    <source>
        <dbReference type="ARBA" id="ARBA00004434"/>
    </source>
</evidence>
<evidence type="ECO:0000256" key="13">
    <source>
        <dbReference type="ARBA" id="ARBA00059797"/>
    </source>
</evidence>
<dbReference type="Pfam" id="PF03031">
    <property type="entry name" value="NIF"/>
    <property type="match status" value="1"/>
</dbReference>
<evidence type="ECO:0000256" key="11">
    <source>
        <dbReference type="ARBA" id="ARBA00023128"/>
    </source>
</evidence>
<dbReference type="FunFam" id="3.40.50.1000:FF:000019">
    <property type="entry name" value="Mitochondrial import inner membrane translocase subunit TIM50"/>
    <property type="match status" value="1"/>
</dbReference>
<keyword evidence="12 14" id="KW-0472">Membrane</keyword>
<keyword evidence="4 14" id="KW-0813">Transport</keyword>
<dbReference type="PROSITE" id="PS50969">
    <property type="entry name" value="FCP1"/>
    <property type="match status" value="1"/>
</dbReference>
<evidence type="ECO:0000256" key="3">
    <source>
        <dbReference type="ARBA" id="ARBA00020799"/>
    </source>
</evidence>
<gene>
    <name evidence="17 19" type="ORF">P152DRAFT_515566</name>
</gene>
<evidence type="ECO:0000256" key="4">
    <source>
        <dbReference type="ARBA" id="ARBA00022448"/>
    </source>
</evidence>
<evidence type="ECO:0000313" key="17">
    <source>
        <dbReference type="EMBL" id="KAF1810761.1"/>
    </source>
</evidence>
<comment type="similarity">
    <text evidence="2 14">Belongs to the TIM50 family.</text>
</comment>
<dbReference type="InterPro" id="IPR004274">
    <property type="entry name" value="FCP1_dom"/>
</dbReference>
<comment type="subunit">
    <text evidence="14">Component of the TIM23 complex.</text>
</comment>
<keyword evidence="6" id="KW-0999">Mitochondrion inner membrane</keyword>
<dbReference type="SMART" id="SM00577">
    <property type="entry name" value="CPDc"/>
    <property type="match status" value="1"/>
</dbReference>
<evidence type="ECO:0000256" key="10">
    <source>
        <dbReference type="ARBA" id="ARBA00023010"/>
    </source>
</evidence>
<proteinExistence type="inferred from homology"/>
<evidence type="ECO:0000256" key="2">
    <source>
        <dbReference type="ARBA" id="ARBA00006344"/>
    </source>
</evidence>
<evidence type="ECO:0000256" key="6">
    <source>
        <dbReference type="ARBA" id="ARBA00022792"/>
    </source>
</evidence>
<dbReference type="PANTHER" id="PTHR12210">
    <property type="entry name" value="DULLARD PROTEIN PHOSPHATASE"/>
    <property type="match status" value="1"/>
</dbReference>
<keyword evidence="9 14" id="KW-1133">Transmembrane helix</keyword>
<dbReference type="GO" id="GO:0005744">
    <property type="term" value="C:TIM23 mitochondrial import inner membrane translocase complex"/>
    <property type="evidence" value="ECO:0007669"/>
    <property type="project" value="UniProtKB-UniRule"/>
</dbReference>
<comment type="function">
    <text evidence="13">Essential component of the TIM23 complex, a complex that mediates the translocation of transit peptide-containing proteins across the mitochondrial inner membrane. Required to direct preproteins in transit and direct them to the channel protein TIM23, and possibly facilitates transfer of the translocating proteins from the TOM complex to the TIM23 complex.</text>
</comment>
<keyword evidence="7 14" id="KW-0653">Protein transport</keyword>
<feature type="region of interest" description="Disordered" evidence="15">
    <location>
        <begin position="159"/>
        <end position="202"/>
    </location>
</feature>
<dbReference type="InterPro" id="IPR036412">
    <property type="entry name" value="HAD-like_sf"/>
</dbReference>
<evidence type="ECO:0000256" key="15">
    <source>
        <dbReference type="SAM" id="MobiDB-lite"/>
    </source>
</evidence>
<dbReference type="GeneID" id="54423475"/>
<feature type="compositionally biased region" description="Polar residues" evidence="15">
    <location>
        <begin position="89"/>
        <end position="99"/>
    </location>
</feature>
<sequence length="582" mass="64786">MLVRLVSRASAQRLVTSSPSRTAVAAQLRSYHAFDRSTTRYIRTLGQSQRTSHVSAIGARCYSSRKDPQQSNEPPSSAQEEFSGPKSPEANTTPSSTESFAYEAPRTSRPAPGAPAPGSPAEPSSAEAEEASQVASGQKPLPDLRHGIPSTFAEEFLKQTAEKPEKSTEPDITEKTTQELEEAPEPEAKAGGGRGDSDYPKSAYETSIDRRRNMMARYMYIALFTGATAFAMYMGRNWETEQEEKAHADAPSGWGFKLFWDRVKVRLSSQMVYYTEPAFPKLLPDVDPMMRPPGGMTLVISLEDMMVHTEWTRQNGYRLAKRPGVDYFLRYLSQYYELVLFTSVPSMNADPIISKLDPFRIITWPLFREATKYEGGDYVKDISYLNRDISKVIVIDSKAGHVKNQPENAIILPPWKGDPKDQDLVALIPFLEHVATMGITDVRPVLASFKGKHIPTEFSAREARARALFNAQLDAERKKSSQRGVGAFASALGVKPAGMMIGEESISEGFEKGKMLSDQIRERGIQNYQQIEKEIQENGTKWLKELEAEQKRMQDEQVKGMKSGLMGWIGQGSGPEESPKSA</sequence>
<accession>A0A6G1FYI9</accession>
<keyword evidence="18" id="KW-1185">Reference proteome</keyword>
<protein>
    <recommendedName>
        <fullName evidence="3 14">Mitochondrial import inner membrane translocase subunit TIM50</fullName>
    </recommendedName>
</protein>
<keyword evidence="8 14" id="KW-0809">Transit peptide</keyword>
<keyword evidence="5 14" id="KW-0812">Transmembrane</keyword>
<comment type="subcellular location">
    <subcellularLocation>
        <location evidence="1 14">Mitochondrion inner membrane</location>
        <topology evidence="1 14">Single-pass membrane protein</topology>
    </subcellularLocation>
</comment>
<organism evidence="17">
    <name type="scientific">Eremomyces bilateralis CBS 781.70</name>
    <dbReference type="NCBI Taxonomy" id="1392243"/>
    <lineage>
        <taxon>Eukaryota</taxon>
        <taxon>Fungi</taxon>
        <taxon>Dikarya</taxon>
        <taxon>Ascomycota</taxon>
        <taxon>Pezizomycotina</taxon>
        <taxon>Dothideomycetes</taxon>
        <taxon>Dothideomycetes incertae sedis</taxon>
        <taxon>Eremomycetales</taxon>
        <taxon>Eremomycetaceae</taxon>
        <taxon>Eremomyces</taxon>
    </lineage>
</organism>